<dbReference type="GO" id="GO:0005886">
    <property type="term" value="C:plasma membrane"/>
    <property type="evidence" value="ECO:0007669"/>
    <property type="project" value="UniProtKB-SubCell"/>
</dbReference>
<feature type="transmembrane region" description="Helical" evidence="7">
    <location>
        <begin position="318"/>
        <end position="339"/>
    </location>
</feature>
<evidence type="ECO:0000256" key="2">
    <source>
        <dbReference type="ARBA" id="ARBA00007430"/>
    </source>
</evidence>
<feature type="transmembrane region" description="Helical" evidence="7">
    <location>
        <begin position="351"/>
        <end position="371"/>
    </location>
</feature>
<accession>A0AA37SZP9</accession>
<evidence type="ECO:0000256" key="6">
    <source>
        <dbReference type="ARBA" id="ARBA00023136"/>
    </source>
</evidence>
<evidence type="ECO:0000313" key="9">
    <source>
        <dbReference type="Proteomes" id="UP001156601"/>
    </source>
</evidence>
<feature type="transmembrane region" description="Helical" evidence="7">
    <location>
        <begin position="435"/>
        <end position="459"/>
    </location>
</feature>
<keyword evidence="6 7" id="KW-0472">Membrane</keyword>
<dbReference type="RefSeq" id="WP_284217207.1">
    <property type="nucleotide sequence ID" value="NZ_BSOT01000005.1"/>
</dbReference>
<feature type="transmembrane region" description="Helical" evidence="7">
    <location>
        <begin position="79"/>
        <end position="105"/>
    </location>
</feature>
<evidence type="ECO:0000256" key="5">
    <source>
        <dbReference type="ARBA" id="ARBA00022989"/>
    </source>
</evidence>
<feature type="transmembrane region" description="Helical" evidence="7">
    <location>
        <begin position="282"/>
        <end position="303"/>
    </location>
</feature>
<feature type="transmembrane region" description="Helical" evidence="7">
    <location>
        <begin position="12"/>
        <end position="35"/>
    </location>
</feature>
<dbReference type="InterPro" id="IPR050833">
    <property type="entry name" value="Poly_Biosynth_Transport"/>
</dbReference>
<comment type="subcellular location">
    <subcellularLocation>
        <location evidence="1">Cell membrane</location>
        <topology evidence="1">Multi-pass membrane protein</topology>
    </subcellularLocation>
</comment>
<feature type="transmembrane region" description="Helical" evidence="7">
    <location>
        <begin position="170"/>
        <end position="191"/>
    </location>
</feature>
<keyword evidence="4 7" id="KW-0812">Transmembrane</keyword>
<feature type="transmembrane region" description="Helical" evidence="7">
    <location>
        <begin position="41"/>
        <end position="58"/>
    </location>
</feature>
<reference evidence="8" key="1">
    <citation type="journal article" date="2014" name="Int. J. Syst. Evol. Microbiol.">
        <title>Complete genome sequence of Corynebacterium casei LMG S-19264T (=DSM 44701T), isolated from a smear-ripened cheese.</title>
        <authorList>
            <consortium name="US DOE Joint Genome Institute (JGI-PGF)"/>
            <person name="Walter F."/>
            <person name="Albersmeier A."/>
            <person name="Kalinowski J."/>
            <person name="Ruckert C."/>
        </authorList>
    </citation>
    <scope>NUCLEOTIDE SEQUENCE</scope>
    <source>
        <strain evidence="8">NBRC 110023</strain>
    </source>
</reference>
<dbReference type="PANTHER" id="PTHR30250">
    <property type="entry name" value="PST FAMILY PREDICTED COLANIC ACID TRANSPORTER"/>
    <property type="match status" value="1"/>
</dbReference>
<sequence length="492" mass="55299">MSLAQKTLDSSFFILIIRGIQRSIGIVSLLILARLLTPEDFGLVAIATMLVFLCDVLSDSGAQQYIVQKDEVDDDDLNTAWTLGILLKTGLAVILIACAWPLALFFEQPKLFWPLIVISSILPISAFISPGILLQKRELNYQPLVRLAIVDKLGSFVITLSLAYALKSYWAMIIGVVASYVIKASYSYVIAKYSPRFTLSKLLNQWSFSKWMLLKAVLGYIKSEFDTIFISKSFSTGDLGGYNMMKNISTLPGREVIQPLSEPLLATFAKVKGDKRSINFQILTSVTLLLSITSPIAGILFLYDEYLVSTLFDEKWQVFAPILGILSFFIINYSIVAIFQQALTSVSKVKLLFYYDLITFAAMLAAFLLFFSGDLVVFAEWRIIIAAVSLLLIVAVVWFYFSFSLFAFAGLLIPIVFANYLASFSQYLFFSELAFLNLLILSAIYGALYIITLCISFFLMKFINRDVDKTVEWITQLLSQQLSRFTAKVKRS</sequence>
<proteinExistence type="inferred from homology"/>
<dbReference type="Proteomes" id="UP001156601">
    <property type="component" value="Unassembled WGS sequence"/>
</dbReference>
<evidence type="ECO:0000256" key="7">
    <source>
        <dbReference type="SAM" id="Phobius"/>
    </source>
</evidence>
<protein>
    <recommendedName>
        <fullName evidence="10">Membrane protein involved in the export of O-antigen and teichoic acid</fullName>
    </recommendedName>
</protein>
<dbReference type="Pfam" id="PF13440">
    <property type="entry name" value="Polysacc_synt_3"/>
    <property type="match status" value="1"/>
</dbReference>
<dbReference type="EMBL" id="BSOT01000005">
    <property type="protein sequence ID" value="GLR70931.1"/>
    <property type="molecule type" value="Genomic_DNA"/>
</dbReference>
<gene>
    <name evidence="8" type="ORF">GCM10007852_18390</name>
</gene>
<reference evidence="8" key="2">
    <citation type="submission" date="2023-01" db="EMBL/GenBank/DDBJ databases">
        <title>Draft genome sequence of Agaribacter marinus strain NBRC 110023.</title>
        <authorList>
            <person name="Sun Q."/>
            <person name="Mori K."/>
        </authorList>
    </citation>
    <scope>NUCLEOTIDE SEQUENCE</scope>
    <source>
        <strain evidence="8">NBRC 110023</strain>
    </source>
</reference>
<evidence type="ECO:0000256" key="1">
    <source>
        <dbReference type="ARBA" id="ARBA00004651"/>
    </source>
</evidence>
<comment type="similarity">
    <text evidence="2">Belongs to the polysaccharide synthase family.</text>
</comment>
<feature type="transmembrane region" description="Helical" evidence="7">
    <location>
        <begin position="408"/>
        <end position="429"/>
    </location>
</feature>
<comment type="caution">
    <text evidence="8">The sequence shown here is derived from an EMBL/GenBank/DDBJ whole genome shotgun (WGS) entry which is preliminary data.</text>
</comment>
<keyword evidence="9" id="KW-1185">Reference proteome</keyword>
<keyword evidence="5 7" id="KW-1133">Transmembrane helix</keyword>
<dbReference type="PANTHER" id="PTHR30250:SF10">
    <property type="entry name" value="LIPOPOLYSACCHARIDE BIOSYNTHESIS PROTEIN WZXC"/>
    <property type="match status" value="1"/>
</dbReference>
<keyword evidence="3" id="KW-1003">Cell membrane</keyword>
<dbReference type="AlphaFoldDB" id="A0AA37SZP9"/>
<name>A0AA37SZP9_9ALTE</name>
<feature type="transmembrane region" description="Helical" evidence="7">
    <location>
        <begin position="383"/>
        <end position="401"/>
    </location>
</feature>
<evidence type="ECO:0000313" key="8">
    <source>
        <dbReference type="EMBL" id="GLR70931.1"/>
    </source>
</evidence>
<organism evidence="8 9">
    <name type="scientific">Agaribacter marinus</name>
    <dbReference type="NCBI Taxonomy" id="1431249"/>
    <lineage>
        <taxon>Bacteria</taxon>
        <taxon>Pseudomonadati</taxon>
        <taxon>Pseudomonadota</taxon>
        <taxon>Gammaproteobacteria</taxon>
        <taxon>Alteromonadales</taxon>
        <taxon>Alteromonadaceae</taxon>
        <taxon>Agaribacter</taxon>
    </lineage>
</organism>
<evidence type="ECO:0008006" key="10">
    <source>
        <dbReference type="Google" id="ProtNLM"/>
    </source>
</evidence>
<feature type="transmembrane region" description="Helical" evidence="7">
    <location>
        <begin position="111"/>
        <end position="132"/>
    </location>
</feature>
<evidence type="ECO:0000256" key="4">
    <source>
        <dbReference type="ARBA" id="ARBA00022692"/>
    </source>
</evidence>
<evidence type="ECO:0000256" key="3">
    <source>
        <dbReference type="ARBA" id="ARBA00022475"/>
    </source>
</evidence>